<keyword evidence="3" id="KW-1185">Reference proteome</keyword>
<dbReference type="InterPro" id="IPR021759">
    <property type="entry name" value="WxLIP_HBD"/>
</dbReference>
<sequence length="267" mass="29608">MIKNICFQIILLIVSFSSIKANIIILNGLTHNYNIEAGKVYKGKISVENAGNRTQNVKFFLQDFTYSADGSSVYSSPNTNEKTNTNWIKLNTNLISLKAKEKAEIFYEITVPTNAPDPGSYWSVIIAEPVEEIKPTNDKMGVNITSVVRYAIQVITDLRSEDAKPDLKFEGVKIDKDEGKRILKVAIANIGNLYCKPVTSIDIYDKKSGQKMGAFSSQAMGLLPQTSKSFHIDLSKIPAAKYNAVLIATDENENAFALNLELEVKDD</sequence>
<dbReference type="EMBL" id="FOBV01000001">
    <property type="protein sequence ID" value="SEM21363.1"/>
    <property type="molecule type" value="Genomic_DNA"/>
</dbReference>
<dbReference type="Proteomes" id="UP000199450">
    <property type="component" value="Unassembled WGS sequence"/>
</dbReference>
<name>A0A1H7WIP0_9FLAO</name>
<evidence type="ECO:0000259" key="1">
    <source>
        <dbReference type="Pfam" id="PF11797"/>
    </source>
</evidence>
<protein>
    <recommendedName>
        <fullName evidence="1">WxL Interacting Protein host binding domain-containing protein</fullName>
    </recommendedName>
</protein>
<evidence type="ECO:0000313" key="2">
    <source>
        <dbReference type="EMBL" id="SEM21363.1"/>
    </source>
</evidence>
<feature type="domain" description="WxL Interacting Protein host binding" evidence="1">
    <location>
        <begin position="141"/>
        <end position="253"/>
    </location>
</feature>
<organism evidence="2 3">
    <name type="scientific">Chryseobacterium taichungense</name>
    <dbReference type="NCBI Taxonomy" id="295069"/>
    <lineage>
        <taxon>Bacteria</taxon>
        <taxon>Pseudomonadati</taxon>
        <taxon>Bacteroidota</taxon>
        <taxon>Flavobacteriia</taxon>
        <taxon>Flavobacteriales</taxon>
        <taxon>Weeksellaceae</taxon>
        <taxon>Chryseobacterium group</taxon>
        <taxon>Chryseobacterium</taxon>
    </lineage>
</organism>
<dbReference type="RefSeq" id="WP_089998472.1">
    <property type="nucleotide sequence ID" value="NZ_FOBV01000001.1"/>
</dbReference>
<reference evidence="3" key="1">
    <citation type="submission" date="2016-10" db="EMBL/GenBank/DDBJ databases">
        <authorList>
            <person name="Varghese N."/>
            <person name="Submissions S."/>
        </authorList>
    </citation>
    <scope>NUCLEOTIDE SEQUENCE [LARGE SCALE GENOMIC DNA]</scope>
    <source>
        <strain evidence="3">DSM 17453</strain>
    </source>
</reference>
<accession>A0A1H7WIP0</accession>
<dbReference type="OrthoDB" id="1119204at2"/>
<dbReference type="AlphaFoldDB" id="A0A1H7WIP0"/>
<gene>
    <name evidence="2" type="ORF">SAMN05421856_101772</name>
</gene>
<dbReference type="Pfam" id="PF11797">
    <property type="entry name" value="WxLIP_HBD"/>
    <property type="match status" value="1"/>
</dbReference>
<proteinExistence type="predicted"/>
<evidence type="ECO:0000313" key="3">
    <source>
        <dbReference type="Proteomes" id="UP000199450"/>
    </source>
</evidence>
<dbReference type="STRING" id="295069.SAMN05421856_101772"/>